<dbReference type="Gene3D" id="1.10.287.380">
    <property type="entry name" value="Valyl-tRNA synthetase, C-terminal domain"/>
    <property type="match status" value="1"/>
</dbReference>
<gene>
    <name evidence="2" type="ORF">CTOB1V02_LOCUS15380</name>
</gene>
<dbReference type="SMART" id="SM00382">
    <property type="entry name" value="AAA"/>
    <property type="match status" value="1"/>
</dbReference>
<dbReference type="PANTHER" id="PTHR42855:SF1">
    <property type="entry name" value="ABC TRANSPORTER DOMAIN-CONTAINING PROTEIN"/>
    <property type="match status" value="1"/>
</dbReference>
<feature type="region of interest" description="Disordered" evidence="1">
    <location>
        <begin position="195"/>
        <end position="276"/>
    </location>
</feature>
<reference evidence="2" key="1">
    <citation type="submission" date="2020-11" db="EMBL/GenBank/DDBJ databases">
        <authorList>
            <person name="Tran Van P."/>
        </authorList>
    </citation>
    <scope>NUCLEOTIDE SEQUENCE</scope>
</reference>
<dbReference type="GO" id="GO:0003677">
    <property type="term" value="F:DNA binding"/>
    <property type="evidence" value="ECO:0007669"/>
    <property type="project" value="InterPro"/>
</dbReference>
<organism evidence="2">
    <name type="scientific">Cyprideis torosa</name>
    <dbReference type="NCBI Taxonomy" id="163714"/>
    <lineage>
        <taxon>Eukaryota</taxon>
        <taxon>Metazoa</taxon>
        <taxon>Ecdysozoa</taxon>
        <taxon>Arthropoda</taxon>
        <taxon>Crustacea</taxon>
        <taxon>Oligostraca</taxon>
        <taxon>Ostracoda</taxon>
        <taxon>Podocopa</taxon>
        <taxon>Podocopida</taxon>
        <taxon>Cytherocopina</taxon>
        <taxon>Cytheroidea</taxon>
        <taxon>Cytherideidae</taxon>
        <taxon>Cyprideis</taxon>
    </lineage>
</organism>
<dbReference type="InterPro" id="IPR003593">
    <property type="entry name" value="AAA+_ATPase"/>
</dbReference>
<dbReference type="InterPro" id="IPR003439">
    <property type="entry name" value="ABC_transporter-like_ATP-bd"/>
</dbReference>
<evidence type="ECO:0000313" key="2">
    <source>
        <dbReference type="EMBL" id="CAD7237565.1"/>
    </source>
</evidence>
<name>A0A7R8ZUJ8_9CRUS</name>
<dbReference type="Pfam" id="PF00005">
    <property type="entry name" value="ABC_tran"/>
    <property type="match status" value="1"/>
</dbReference>
<dbReference type="Gene3D" id="3.40.50.300">
    <property type="entry name" value="P-loop containing nucleotide triphosphate hydrolases"/>
    <property type="match status" value="1"/>
</dbReference>
<dbReference type="Pfam" id="PF16326">
    <property type="entry name" value="ABC_tran_CTD"/>
    <property type="match status" value="1"/>
</dbReference>
<dbReference type="InterPro" id="IPR027417">
    <property type="entry name" value="P-loop_NTPase"/>
</dbReference>
<dbReference type="InterPro" id="IPR051309">
    <property type="entry name" value="ABCF_ATPase"/>
</dbReference>
<feature type="compositionally biased region" description="Basic and acidic residues" evidence="1">
    <location>
        <begin position="195"/>
        <end position="204"/>
    </location>
</feature>
<dbReference type="InterPro" id="IPR037118">
    <property type="entry name" value="Val-tRNA_synth_C_sf"/>
</dbReference>
<dbReference type="PROSITE" id="PS00211">
    <property type="entry name" value="ABC_TRANSPORTER_1"/>
    <property type="match status" value="1"/>
</dbReference>
<dbReference type="InterPro" id="IPR032524">
    <property type="entry name" value="ABC_tran_C"/>
</dbReference>
<feature type="compositionally biased region" description="Low complexity" evidence="1">
    <location>
        <begin position="205"/>
        <end position="219"/>
    </location>
</feature>
<dbReference type="GO" id="GO:0016887">
    <property type="term" value="F:ATP hydrolysis activity"/>
    <property type="evidence" value="ECO:0007669"/>
    <property type="project" value="InterPro"/>
</dbReference>
<dbReference type="FunFam" id="3.40.50.300:FF:000309">
    <property type="entry name" value="ABC transporter ATP-binding protein"/>
    <property type="match status" value="1"/>
</dbReference>
<accession>A0A7R8ZUJ8</accession>
<dbReference type="SUPFAM" id="SSF52540">
    <property type="entry name" value="P-loop containing nucleoside triphosphate hydrolases"/>
    <property type="match status" value="1"/>
</dbReference>
<dbReference type="InterPro" id="IPR017871">
    <property type="entry name" value="ABC_transporter-like_CS"/>
</dbReference>
<protein>
    <submittedName>
        <fullName evidence="2">Uncharacterized protein</fullName>
    </submittedName>
</protein>
<dbReference type="GO" id="GO:0005524">
    <property type="term" value="F:ATP binding"/>
    <property type="evidence" value="ECO:0007669"/>
    <property type="project" value="InterPro"/>
</dbReference>
<dbReference type="PROSITE" id="PS50893">
    <property type="entry name" value="ABC_TRANSPORTER_2"/>
    <property type="match status" value="1"/>
</dbReference>
<evidence type="ECO:0000256" key="1">
    <source>
        <dbReference type="SAM" id="MobiDB-lite"/>
    </source>
</evidence>
<dbReference type="OrthoDB" id="8299789at2759"/>
<dbReference type="PANTHER" id="PTHR42855">
    <property type="entry name" value="ABC TRANSPORTER ATP-BINDING SUBUNIT"/>
    <property type="match status" value="1"/>
</dbReference>
<dbReference type="EMBL" id="OB689423">
    <property type="protein sequence ID" value="CAD7237565.1"/>
    <property type="molecule type" value="Genomic_DNA"/>
</dbReference>
<dbReference type="AlphaFoldDB" id="A0A7R8ZUJ8"/>
<feature type="non-terminal residue" evidence="2">
    <location>
        <position position="1"/>
    </location>
</feature>
<proteinExistence type="predicted"/>
<sequence length="291" mass="31736">DFSTTIIRGDRVGLVGPNGAGKSTLLKLLLGQLEPDSGNIKQGTKLEVAYFDQYREQLDESRTAIDNVAGGSDTITINGQPKHIISYLGDFLFSPERARSSVKKLSGGERNRLLLAKMFAKPANVLVMDEPTNDLDIETLEILEGLLLDFSGTLLLVSHDRAFMNNVVTSTLAFEGDGVVKDYVGGYDDWLRQRSSAKKEKPTEKPAVSAKAAPTTPAPKQKKLSYKDQRELDELPALIESLENEQTALETQLADPALYEDALPPKSNGDLPDRYAASAWQVADSGKPAQD</sequence>
<dbReference type="CDD" id="cd03221">
    <property type="entry name" value="ABCF_EF-3"/>
    <property type="match status" value="1"/>
</dbReference>